<organism evidence="3 4">
    <name type="scientific">Hymenolepis diminuta</name>
    <name type="common">Rat tapeworm</name>
    <dbReference type="NCBI Taxonomy" id="6216"/>
    <lineage>
        <taxon>Eukaryota</taxon>
        <taxon>Metazoa</taxon>
        <taxon>Spiralia</taxon>
        <taxon>Lophotrochozoa</taxon>
        <taxon>Platyhelminthes</taxon>
        <taxon>Cestoda</taxon>
        <taxon>Eucestoda</taxon>
        <taxon>Cyclophyllidea</taxon>
        <taxon>Hymenolepididae</taxon>
        <taxon>Hymenolepis</taxon>
    </lineage>
</organism>
<feature type="region of interest" description="Disordered" evidence="1">
    <location>
        <begin position="43"/>
        <end position="140"/>
    </location>
</feature>
<dbReference type="GO" id="GO:0003682">
    <property type="term" value="F:chromatin binding"/>
    <property type="evidence" value="ECO:0007669"/>
    <property type="project" value="TreeGrafter"/>
</dbReference>
<dbReference type="Pfam" id="PF00536">
    <property type="entry name" value="SAM_1"/>
    <property type="match status" value="1"/>
</dbReference>
<gene>
    <name evidence="3" type="ORF">WMSIL1_LOCUS9295</name>
</gene>
<dbReference type="PANTHER" id="PTHR12247">
    <property type="entry name" value="POLYCOMB GROUP PROTEIN"/>
    <property type="match status" value="1"/>
</dbReference>
<feature type="compositionally biased region" description="Low complexity" evidence="1">
    <location>
        <begin position="230"/>
        <end position="244"/>
    </location>
</feature>
<feature type="region of interest" description="Disordered" evidence="1">
    <location>
        <begin position="154"/>
        <end position="267"/>
    </location>
</feature>
<dbReference type="GO" id="GO:0045892">
    <property type="term" value="P:negative regulation of DNA-templated transcription"/>
    <property type="evidence" value="ECO:0007669"/>
    <property type="project" value="TreeGrafter"/>
</dbReference>
<dbReference type="Gene3D" id="1.10.150.50">
    <property type="entry name" value="Transcription Factor, Ets-1"/>
    <property type="match status" value="1"/>
</dbReference>
<dbReference type="PANTHER" id="PTHR12247:SF131">
    <property type="entry name" value="LD05287P"/>
    <property type="match status" value="1"/>
</dbReference>
<feature type="compositionally biased region" description="Low complexity" evidence="1">
    <location>
        <begin position="211"/>
        <end position="224"/>
    </location>
</feature>
<dbReference type="GO" id="GO:0005634">
    <property type="term" value="C:nucleus"/>
    <property type="evidence" value="ECO:0007669"/>
    <property type="project" value="TreeGrafter"/>
</dbReference>
<dbReference type="SMART" id="SM00454">
    <property type="entry name" value="SAM"/>
    <property type="match status" value="1"/>
</dbReference>
<keyword evidence="4" id="KW-1185">Reference proteome</keyword>
<feature type="domain" description="SAM" evidence="2">
    <location>
        <begin position="400"/>
        <end position="464"/>
    </location>
</feature>
<proteinExistence type="predicted"/>
<feature type="compositionally biased region" description="Polar residues" evidence="1">
    <location>
        <begin position="255"/>
        <end position="267"/>
    </location>
</feature>
<feature type="region of interest" description="Disordered" evidence="1">
    <location>
        <begin position="294"/>
        <end position="313"/>
    </location>
</feature>
<feature type="compositionally biased region" description="Polar residues" evidence="1">
    <location>
        <begin position="43"/>
        <end position="63"/>
    </location>
</feature>
<dbReference type="InterPro" id="IPR013761">
    <property type="entry name" value="SAM/pointed_sf"/>
</dbReference>
<dbReference type="PROSITE" id="PS50105">
    <property type="entry name" value="SAM_DOMAIN"/>
    <property type="match status" value="1"/>
</dbReference>
<feature type="compositionally biased region" description="Polar residues" evidence="1">
    <location>
        <begin position="188"/>
        <end position="199"/>
    </location>
</feature>
<dbReference type="InterPro" id="IPR050548">
    <property type="entry name" value="PcG_chromatin_remod_factors"/>
</dbReference>
<dbReference type="AlphaFoldDB" id="A0A564YT48"/>
<reference evidence="3 4" key="1">
    <citation type="submission" date="2019-07" db="EMBL/GenBank/DDBJ databases">
        <authorList>
            <person name="Jastrzebski P J."/>
            <person name="Paukszto L."/>
            <person name="Jastrzebski P J."/>
        </authorList>
    </citation>
    <scope>NUCLEOTIDE SEQUENCE [LARGE SCALE GENOMIC DNA]</scope>
    <source>
        <strain evidence="3 4">WMS-il1</strain>
    </source>
</reference>
<sequence>MEKKNGLQALIDNIILTKYIRRPLDRNFENMMDASEIGLIPVHQQQQPGSESHDLSVQPTTPEAPTLGLNSPPVGSPIMDNHPSPASLGKHEESTVRHSHPHSIHASEGGAMNLSGQIKRKRGRPRKYNYDPAFPPQVPVTSARLSLPASLTDIKPAGLMSPESEAEPAKKPRLGRPPLKEAPKSPNVDVSDSAVTADTNGEHQEKSKINQPQQQLGSSQQQENNHPHQQKQQQNQSPVQQHAQKSAANHETAPNKHQSASARPVTQSSTILAYSPLPINGHGPAIGVTTTPASTNTSAPGQPVPSVPQATTNAATGPVTMKNAALMMDYYNSPFITTQLTGPAAALMPPQPPTTQPIQPPNPAAAYSTVDINLLQRLLPQVGAAVAATRSGGYPGPHTWTKEMVASFISMLSGCQSAASAFIENDIDGQALLVLGQQELMTNMKLKLGPAAKIAGAIRTLRYAFMSIPAVELSADHAAAMSSATSRFPALTTTSSTPTGNNSLMVNAPFSINNLNSNGDNQIGH</sequence>
<dbReference type="SUPFAM" id="SSF47769">
    <property type="entry name" value="SAM/Pointed domain"/>
    <property type="match status" value="1"/>
</dbReference>
<dbReference type="GO" id="GO:0042393">
    <property type="term" value="F:histone binding"/>
    <property type="evidence" value="ECO:0007669"/>
    <property type="project" value="TreeGrafter"/>
</dbReference>
<name>A0A564YT48_HYMDI</name>
<dbReference type="InterPro" id="IPR001660">
    <property type="entry name" value="SAM"/>
</dbReference>
<evidence type="ECO:0000256" key="1">
    <source>
        <dbReference type="SAM" id="MobiDB-lite"/>
    </source>
</evidence>
<evidence type="ECO:0000313" key="3">
    <source>
        <dbReference type="EMBL" id="VUZ50432.1"/>
    </source>
</evidence>
<evidence type="ECO:0000259" key="2">
    <source>
        <dbReference type="PROSITE" id="PS50105"/>
    </source>
</evidence>
<protein>
    <recommendedName>
        <fullName evidence="2">SAM domain-containing protein</fullName>
    </recommendedName>
</protein>
<accession>A0A564YT48</accession>
<feature type="compositionally biased region" description="Basic residues" evidence="1">
    <location>
        <begin position="118"/>
        <end position="127"/>
    </location>
</feature>
<dbReference type="EMBL" id="CABIJS010000356">
    <property type="protein sequence ID" value="VUZ50432.1"/>
    <property type="molecule type" value="Genomic_DNA"/>
</dbReference>
<dbReference type="Proteomes" id="UP000321570">
    <property type="component" value="Unassembled WGS sequence"/>
</dbReference>
<evidence type="ECO:0000313" key="4">
    <source>
        <dbReference type="Proteomes" id="UP000321570"/>
    </source>
</evidence>